<feature type="region of interest" description="Disordered" evidence="1">
    <location>
        <begin position="234"/>
        <end position="255"/>
    </location>
</feature>
<organism evidence="2 3">
    <name type="scientific">Nonomuraea guangzhouensis</name>
    <dbReference type="NCBI Taxonomy" id="1291555"/>
    <lineage>
        <taxon>Bacteria</taxon>
        <taxon>Bacillati</taxon>
        <taxon>Actinomycetota</taxon>
        <taxon>Actinomycetes</taxon>
        <taxon>Streptosporangiales</taxon>
        <taxon>Streptosporangiaceae</taxon>
        <taxon>Nonomuraea</taxon>
    </lineage>
</organism>
<evidence type="ECO:0000256" key="1">
    <source>
        <dbReference type="SAM" id="MobiDB-lite"/>
    </source>
</evidence>
<evidence type="ECO:0000313" key="2">
    <source>
        <dbReference type="EMBL" id="MFD1540620.1"/>
    </source>
</evidence>
<evidence type="ECO:0008006" key="4">
    <source>
        <dbReference type="Google" id="ProtNLM"/>
    </source>
</evidence>
<proteinExistence type="predicted"/>
<comment type="caution">
    <text evidence="2">The sequence shown here is derived from an EMBL/GenBank/DDBJ whole genome shotgun (WGS) entry which is preliminary data.</text>
</comment>
<evidence type="ECO:0000313" key="3">
    <source>
        <dbReference type="Proteomes" id="UP001597097"/>
    </source>
</evidence>
<reference evidence="3" key="1">
    <citation type="journal article" date="2019" name="Int. J. Syst. Evol. Microbiol.">
        <title>The Global Catalogue of Microorganisms (GCM) 10K type strain sequencing project: providing services to taxonomists for standard genome sequencing and annotation.</title>
        <authorList>
            <consortium name="The Broad Institute Genomics Platform"/>
            <consortium name="The Broad Institute Genome Sequencing Center for Infectious Disease"/>
            <person name="Wu L."/>
            <person name="Ma J."/>
        </authorList>
    </citation>
    <scope>NUCLEOTIDE SEQUENCE [LARGE SCALE GENOMIC DNA]</scope>
    <source>
        <strain evidence="3">CGMCC 1.15399</strain>
    </source>
</reference>
<protein>
    <recommendedName>
        <fullName evidence="4">PPE domain-containing protein</fullName>
    </recommendedName>
</protein>
<sequence length="280" mass="29237">MKGGIRKIAGTGKAGSGAYKIPPNPAAVQRSLRQAAKLEPSVLIGLLATLPAVANVPGIWEAAANLQAGAGGKLDKPASGAISRVIADSGKDWIARDQEAFVSAAERFKADLETYRYNVQWVAGHVDSIGDAIAAYWITAAKIAQETYLRLTALQVMALAPQSSVAARLAMRAAGVQSSAALARSTERLSVFLKAGVGGVAAAMGGPAIWQLGFMRTTSTSRVDFARAGIDTSDPARAATFRPPPPGSPLPDGAQYFDWRVKTPDGGRTLDEVAKDRLTP</sequence>
<keyword evidence="3" id="KW-1185">Reference proteome</keyword>
<feature type="region of interest" description="Disordered" evidence="1">
    <location>
        <begin position="261"/>
        <end position="280"/>
    </location>
</feature>
<gene>
    <name evidence="2" type="ORF">ACFSJ0_26435</name>
</gene>
<dbReference type="Proteomes" id="UP001597097">
    <property type="component" value="Unassembled WGS sequence"/>
</dbReference>
<name>A0ABW4GCT9_9ACTN</name>
<dbReference type="RefSeq" id="WP_219527054.1">
    <property type="nucleotide sequence ID" value="NZ_JAHKRM010000001.1"/>
</dbReference>
<dbReference type="EMBL" id="JBHUCM010000019">
    <property type="protein sequence ID" value="MFD1540620.1"/>
    <property type="molecule type" value="Genomic_DNA"/>
</dbReference>
<accession>A0ABW4GCT9</accession>